<protein>
    <submittedName>
        <fullName evidence="2">Uncharacterized protein</fullName>
    </submittedName>
</protein>
<feature type="region of interest" description="Disordered" evidence="1">
    <location>
        <begin position="45"/>
        <end position="66"/>
    </location>
</feature>
<sequence length="66" mass="7419">MIVFPDCSYLFPLSAEFFYLQLHRLPLQHLLLTIKLSHNLLQTAEHESGKGPITESSSSSSCSIIK</sequence>
<name>A0A087UUJ3_STEMI</name>
<gene>
    <name evidence="2" type="ORF">X975_23563</name>
</gene>
<evidence type="ECO:0000256" key="1">
    <source>
        <dbReference type="SAM" id="MobiDB-lite"/>
    </source>
</evidence>
<feature type="non-terminal residue" evidence="2">
    <location>
        <position position="66"/>
    </location>
</feature>
<accession>A0A087UUJ3</accession>
<dbReference type="Proteomes" id="UP000054359">
    <property type="component" value="Unassembled WGS sequence"/>
</dbReference>
<evidence type="ECO:0000313" key="2">
    <source>
        <dbReference type="EMBL" id="KFM81032.1"/>
    </source>
</evidence>
<feature type="compositionally biased region" description="Low complexity" evidence="1">
    <location>
        <begin position="56"/>
        <end position="66"/>
    </location>
</feature>
<organism evidence="2 3">
    <name type="scientific">Stegodyphus mimosarum</name>
    <name type="common">African social velvet spider</name>
    <dbReference type="NCBI Taxonomy" id="407821"/>
    <lineage>
        <taxon>Eukaryota</taxon>
        <taxon>Metazoa</taxon>
        <taxon>Ecdysozoa</taxon>
        <taxon>Arthropoda</taxon>
        <taxon>Chelicerata</taxon>
        <taxon>Arachnida</taxon>
        <taxon>Araneae</taxon>
        <taxon>Araneomorphae</taxon>
        <taxon>Entelegynae</taxon>
        <taxon>Eresoidea</taxon>
        <taxon>Eresidae</taxon>
        <taxon>Stegodyphus</taxon>
    </lineage>
</organism>
<dbReference type="EMBL" id="KK121688">
    <property type="protein sequence ID" value="KFM81032.1"/>
    <property type="molecule type" value="Genomic_DNA"/>
</dbReference>
<reference evidence="2 3" key="1">
    <citation type="submission" date="2013-11" db="EMBL/GenBank/DDBJ databases">
        <title>Genome sequencing of Stegodyphus mimosarum.</title>
        <authorList>
            <person name="Bechsgaard J."/>
        </authorList>
    </citation>
    <scope>NUCLEOTIDE SEQUENCE [LARGE SCALE GENOMIC DNA]</scope>
</reference>
<dbReference type="AlphaFoldDB" id="A0A087UUJ3"/>
<proteinExistence type="predicted"/>
<keyword evidence="3" id="KW-1185">Reference proteome</keyword>
<evidence type="ECO:0000313" key="3">
    <source>
        <dbReference type="Proteomes" id="UP000054359"/>
    </source>
</evidence>